<protein>
    <submittedName>
        <fullName evidence="1">Uncharacterized protein</fullName>
    </submittedName>
</protein>
<name>C7Q164_CATAD</name>
<keyword evidence="2" id="KW-1185">Reference proteome</keyword>
<dbReference type="KEGG" id="cai:Caci_2830"/>
<dbReference type="InParanoid" id="C7Q164"/>
<sequence>MNLLAHVFGLDPGYWANFWSGIGSCLGEFTLVGGATALYKRHTCHVNSPRFCWRPGTHPVVGTAFKACAKHHPTVPDRISAEHIADAHAEQAARSRDS</sequence>
<dbReference type="STRING" id="479433.Caci_2830"/>
<dbReference type="HOGENOM" id="CLU_183695_0_0_11"/>
<reference evidence="1 2" key="1">
    <citation type="journal article" date="2009" name="Stand. Genomic Sci.">
        <title>Complete genome sequence of Catenulispora acidiphila type strain (ID 139908).</title>
        <authorList>
            <person name="Copeland A."/>
            <person name="Lapidus A."/>
            <person name="Glavina Del Rio T."/>
            <person name="Nolan M."/>
            <person name="Lucas S."/>
            <person name="Chen F."/>
            <person name="Tice H."/>
            <person name="Cheng J.F."/>
            <person name="Bruce D."/>
            <person name="Goodwin L."/>
            <person name="Pitluck S."/>
            <person name="Mikhailova N."/>
            <person name="Pati A."/>
            <person name="Ivanova N."/>
            <person name="Mavromatis K."/>
            <person name="Chen A."/>
            <person name="Palaniappan K."/>
            <person name="Chain P."/>
            <person name="Land M."/>
            <person name="Hauser L."/>
            <person name="Chang Y.J."/>
            <person name="Jeffries C.D."/>
            <person name="Chertkov O."/>
            <person name="Brettin T."/>
            <person name="Detter J.C."/>
            <person name="Han C."/>
            <person name="Ali Z."/>
            <person name="Tindall B.J."/>
            <person name="Goker M."/>
            <person name="Bristow J."/>
            <person name="Eisen J.A."/>
            <person name="Markowitz V."/>
            <person name="Hugenholtz P."/>
            <person name="Kyrpides N.C."/>
            <person name="Klenk H.P."/>
        </authorList>
    </citation>
    <scope>NUCLEOTIDE SEQUENCE [LARGE SCALE GENOMIC DNA]</scope>
    <source>
        <strain evidence="2">DSM 44928 / JCM 14897 / NBRC 102108 / NRRL B-24433 / ID139908</strain>
    </source>
</reference>
<evidence type="ECO:0000313" key="1">
    <source>
        <dbReference type="EMBL" id="ACU71739.1"/>
    </source>
</evidence>
<dbReference type="AlphaFoldDB" id="C7Q164"/>
<accession>C7Q164</accession>
<evidence type="ECO:0000313" key="2">
    <source>
        <dbReference type="Proteomes" id="UP000000851"/>
    </source>
</evidence>
<organism evidence="1 2">
    <name type="scientific">Catenulispora acidiphila (strain DSM 44928 / JCM 14897 / NBRC 102108 / NRRL B-24433 / ID139908)</name>
    <dbReference type="NCBI Taxonomy" id="479433"/>
    <lineage>
        <taxon>Bacteria</taxon>
        <taxon>Bacillati</taxon>
        <taxon>Actinomycetota</taxon>
        <taxon>Actinomycetes</taxon>
        <taxon>Catenulisporales</taxon>
        <taxon>Catenulisporaceae</taxon>
        <taxon>Catenulispora</taxon>
    </lineage>
</organism>
<dbReference type="EMBL" id="CP001700">
    <property type="protein sequence ID" value="ACU71739.1"/>
    <property type="molecule type" value="Genomic_DNA"/>
</dbReference>
<proteinExistence type="predicted"/>
<dbReference type="Proteomes" id="UP000000851">
    <property type="component" value="Chromosome"/>
</dbReference>
<gene>
    <name evidence="1" type="ordered locus">Caci_2830</name>
</gene>